<dbReference type="PANTHER" id="PTHR13633">
    <property type="entry name" value="MITOCHONDRIAL TRANSCRIPTION RESCUE FACTOR 1"/>
    <property type="match status" value="1"/>
</dbReference>
<feature type="domain" description="RNA-binding S4" evidence="2">
    <location>
        <begin position="181"/>
        <end position="241"/>
    </location>
</feature>
<dbReference type="InterPro" id="IPR002942">
    <property type="entry name" value="S4_RNA-bd"/>
</dbReference>
<dbReference type="Gene3D" id="3.30.70.330">
    <property type="match status" value="1"/>
</dbReference>
<dbReference type="SMART" id="SM00363">
    <property type="entry name" value="S4"/>
    <property type="match status" value="1"/>
</dbReference>
<dbReference type="Pfam" id="PF21278">
    <property type="entry name" value="YlmH_1st"/>
    <property type="match status" value="1"/>
</dbReference>
<dbReference type="Pfam" id="PF17774">
    <property type="entry name" value="YlmH_RBD"/>
    <property type="match status" value="1"/>
</dbReference>
<dbReference type="SUPFAM" id="SSF55174">
    <property type="entry name" value="Alpha-L RNA-binding motif"/>
    <property type="match status" value="1"/>
</dbReference>
<dbReference type="InterPro" id="IPR036986">
    <property type="entry name" value="S4_RNA-bd_sf"/>
</dbReference>
<dbReference type="Gene3D" id="3.10.290.10">
    <property type="entry name" value="RNA-binding S4 domain"/>
    <property type="match status" value="1"/>
</dbReference>
<comment type="caution">
    <text evidence="3">The sequence shown here is derived from an EMBL/GenBank/DDBJ whole genome shotgun (WGS) entry which is preliminary data.</text>
</comment>
<dbReference type="Proteomes" id="UP001290455">
    <property type="component" value="Unassembled WGS sequence"/>
</dbReference>
<organism evidence="3 4">
    <name type="scientific">Robertmurraya mangrovi</name>
    <dbReference type="NCBI Taxonomy" id="3098077"/>
    <lineage>
        <taxon>Bacteria</taxon>
        <taxon>Bacillati</taxon>
        <taxon>Bacillota</taxon>
        <taxon>Bacilli</taxon>
        <taxon>Bacillales</taxon>
        <taxon>Bacillaceae</taxon>
        <taxon>Robertmurraya</taxon>
    </lineage>
</organism>
<sequence length="257" mass="29903">MNIYQHFRKEEREFIDQVLDWKDHVENTYAPKLTDFLDPREQQIVKMIVGKQSDVRCDFFGGYDGSERRRALFYPDYYEVKQEDFQVQLFEVEYAKKFLTIAHKQVLGSLMSLGLKRGKYGDILIKDERVQFFTVKEIKDYVGLNLNSIGRATISVKELPLENSIQTDETWEEASTTASSLRLDTLLSAVFNISRQKSQLFIQQGHVKVNWTTVENTAFECGEADVLSLRGHGRAKISSIEGKTKKDKWRIVYGRHK</sequence>
<dbReference type="RefSeq" id="WP_322445008.1">
    <property type="nucleotide sequence ID" value="NZ_JAXOFX010000001.1"/>
</dbReference>
<dbReference type="PANTHER" id="PTHR13633:SF3">
    <property type="entry name" value="MITOCHONDRIAL TRANSCRIPTION RESCUE FACTOR 1"/>
    <property type="match status" value="1"/>
</dbReference>
<gene>
    <name evidence="3" type="ORF">SM124_03030</name>
</gene>
<accession>A0ABU5IU83</accession>
<keyword evidence="1" id="KW-0694">RNA-binding</keyword>
<evidence type="ECO:0000313" key="4">
    <source>
        <dbReference type="Proteomes" id="UP001290455"/>
    </source>
</evidence>
<evidence type="ECO:0000256" key="1">
    <source>
        <dbReference type="PROSITE-ProRule" id="PRU00182"/>
    </source>
</evidence>
<dbReference type="Gene3D" id="3.30.1370.160">
    <property type="match status" value="1"/>
</dbReference>
<dbReference type="CDD" id="cd00165">
    <property type="entry name" value="S4"/>
    <property type="match status" value="1"/>
</dbReference>
<keyword evidence="4" id="KW-1185">Reference proteome</keyword>
<name>A0ABU5IU83_9BACI</name>
<protein>
    <submittedName>
        <fullName evidence="3">RNA-binding protein</fullName>
    </submittedName>
</protein>
<dbReference type="InterPro" id="IPR012677">
    <property type="entry name" value="Nucleotide-bd_a/b_plait_sf"/>
</dbReference>
<dbReference type="EMBL" id="JAXOFX010000001">
    <property type="protein sequence ID" value="MDZ5470718.1"/>
    <property type="molecule type" value="Genomic_DNA"/>
</dbReference>
<reference evidence="3 4" key="1">
    <citation type="submission" date="2023-11" db="EMBL/GenBank/DDBJ databases">
        <title>Bacillus jintuensis, isolated from a mudflat on the Beibu Gulf coast.</title>
        <authorList>
            <person name="Li M."/>
        </authorList>
    </citation>
    <scope>NUCLEOTIDE SEQUENCE [LARGE SCALE GENOMIC DNA]</scope>
    <source>
        <strain evidence="3 4">31A1R</strain>
    </source>
</reference>
<dbReference type="InterPro" id="IPR048443">
    <property type="entry name" value="RqcP2_N"/>
</dbReference>
<evidence type="ECO:0000259" key="2">
    <source>
        <dbReference type="SMART" id="SM00363"/>
    </source>
</evidence>
<evidence type="ECO:0000313" key="3">
    <source>
        <dbReference type="EMBL" id="MDZ5470718.1"/>
    </source>
</evidence>
<proteinExistence type="predicted"/>
<dbReference type="PROSITE" id="PS50889">
    <property type="entry name" value="S4"/>
    <property type="match status" value="1"/>
</dbReference>
<dbReference type="InterPro" id="IPR040591">
    <property type="entry name" value="RqcP2_RBD"/>
</dbReference>
<dbReference type="Pfam" id="PF01479">
    <property type="entry name" value="S4"/>
    <property type="match status" value="1"/>
</dbReference>